<evidence type="ECO:0000313" key="2">
    <source>
        <dbReference type="EMBL" id="QJB04318.1"/>
    </source>
</evidence>
<protein>
    <submittedName>
        <fullName evidence="2">Uncharacterized protein</fullName>
    </submittedName>
</protein>
<proteinExistence type="predicted"/>
<reference evidence="2" key="1">
    <citation type="submission" date="2020-03" db="EMBL/GenBank/DDBJ databases">
        <title>The deep terrestrial virosphere.</title>
        <authorList>
            <person name="Holmfeldt K."/>
            <person name="Nilsson E."/>
            <person name="Simone D."/>
            <person name="Lopez-Fernandez M."/>
            <person name="Wu X."/>
            <person name="de Brujin I."/>
            <person name="Lundin D."/>
            <person name="Andersson A."/>
            <person name="Bertilsson S."/>
            <person name="Dopson M."/>
        </authorList>
    </citation>
    <scope>NUCLEOTIDE SEQUENCE</scope>
    <source>
        <strain evidence="1">MM171A01422</strain>
        <strain evidence="2">MM171B00346</strain>
    </source>
</reference>
<name>A0A6M3MAP8_9ZZZZ</name>
<evidence type="ECO:0000313" key="1">
    <source>
        <dbReference type="EMBL" id="QJA98984.1"/>
    </source>
</evidence>
<sequence length="60" mass="6786">MSNLEECVRSFDRLVPKAAELHSMTWCVKGQEARRTLTLEGRECCNCSHYILNGGICDPL</sequence>
<accession>A0A6M3MAP8</accession>
<gene>
    <name evidence="1" type="ORF">MM171A01422_0017</name>
    <name evidence="2" type="ORF">MM171B00346_0030</name>
</gene>
<dbReference type="EMBL" id="MT143879">
    <property type="protein sequence ID" value="QJB04318.1"/>
    <property type="molecule type" value="Genomic_DNA"/>
</dbReference>
<dbReference type="AlphaFoldDB" id="A0A6M3MAP8"/>
<dbReference type="EMBL" id="MT143621">
    <property type="protein sequence ID" value="QJA98984.1"/>
    <property type="molecule type" value="Genomic_DNA"/>
</dbReference>
<organism evidence="2">
    <name type="scientific">viral metagenome</name>
    <dbReference type="NCBI Taxonomy" id="1070528"/>
    <lineage>
        <taxon>unclassified sequences</taxon>
        <taxon>metagenomes</taxon>
        <taxon>organismal metagenomes</taxon>
    </lineage>
</organism>